<name>A0AAW7XC27_9GAMM</name>
<dbReference type="InterPro" id="IPR013249">
    <property type="entry name" value="RNA_pol_sigma70_r4_t2"/>
</dbReference>
<dbReference type="Gene3D" id="1.10.10.10">
    <property type="entry name" value="Winged helix-like DNA-binding domain superfamily/Winged helix DNA-binding domain"/>
    <property type="match status" value="1"/>
</dbReference>
<evidence type="ECO:0000313" key="2">
    <source>
        <dbReference type="EMBL" id="MDO6425208.1"/>
    </source>
</evidence>
<dbReference type="EMBL" id="JAUOPB010000419">
    <property type="protein sequence ID" value="MDO6425208.1"/>
    <property type="molecule type" value="Genomic_DNA"/>
</dbReference>
<dbReference type="InterPro" id="IPR013324">
    <property type="entry name" value="RNA_pol_sigma_r3/r4-like"/>
</dbReference>
<evidence type="ECO:0000313" key="3">
    <source>
        <dbReference type="Proteomes" id="UP001169760"/>
    </source>
</evidence>
<feature type="non-terminal residue" evidence="2">
    <location>
        <position position="1"/>
    </location>
</feature>
<gene>
    <name evidence="2" type="ORF">Q4521_22210</name>
</gene>
<dbReference type="InterPro" id="IPR036388">
    <property type="entry name" value="WH-like_DNA-bd_sf"/>
</dbReference>
<dbReference type="RefSeq" id="WP_303494654.1">
    <property type="nucleotide sequence ID" value="NZ_JAUOPB010000419.1"/>
</dbReference>
<dbReference type="Pfam" id="PF08281">
    <property type="entry name" value="Sigma70_r4_2"/>
    <property type="match status" value="1"/>
</dbReference>
<dbReference type="Proteomes" id="UP001169760">
    <property type="component" value="Unassembled WGS sequence"/>
</dbReference>
<evidence type="ECO:0000259" key="1">
    <source>
        <dbReference type="Pfam" id="PF08281"/>
    </source>
</evidence>
<organism evidence="2 3">
    <name type="scientific">Saccharophagus degradans</name>
    <dbReference type="NCBI Taxonomy" id="86304"/>
    <lineage>
        <taxon>Bacteria</taxon>
        <taxon>Pseudomonadati</taxon>
        <taxon>Pseudomonadota</taxon>
        <taxon>Gammaproteobacteria</taxon>
        <taxon>Cellvibrionales</taxon>
        <taxon>Cellvibrionaceae</taxon>
        <taxon>Saccharophagus</taxon>
    </lineage>
</organism>
<reference evidence="2" key="1">
    <citation type="submission" date="2023-07" db="EMBL/GenBank/DDBJ databases">
        <title>Genome content predicts the carbon catabolic preferences of heterotrophic bacteria.</title>
        <authorList>
            <person name="Gralka M."/>
        </authorList>
    </citation>
    <scope>NUCLEOTIDE SEQUENCE</scope>
    <source>
        <strain evidence="2">I3M17_2</strain>
    </source>
</reference>
<dbReference type="CDD" id="cd06171">
    <property type="entry name" value="Sigma70_r4"/>
    <property type="match status" value="1"/>
</dbReference>
<sequence>DKLTSKQKKGISLRFQEEKSYEEIAQILGVSVASARTVIYRAVKSLREYSLPLYLVLNYCFL</sequence>
<dbReference type="GO" id="GO:0003677">
    <property type="term" value="F:DNA binding"/>
    <property type="evidence" value="ECO:0007669"/>
    <property type="project" value="UniProtKB-KW"/>
</dbReference>
<accession>A0AAW7XC27</accession>
<dbReference type="GO" id="GO:0016987">
    <property type="term" value="F:sigma factor activity"/>
    <property type="evidence" value="ECO:0007669"/>
    <property type="project" value="InterPro"/>
</dbReference>
<keyword evidence="2" id="KW-0238">DNA-binding</keyword>
<dbReference type="GO" id="GO:0006352">
    <property type="term" value="P:DNA-templated transcription initiation"/>
    <property type="evidence" value="ECO:0007669"/>
    <property type="project" value="InterPro"/>
</dbReference>
<dbReference type="AlphaFoldDB" id="A0AAW7XC27"/>
<dbReference type="SUPFAM" id="SSF88659">
    <property type="entry name" value="Sigma3 and sigma4 domains of RNA polymerase sigma factors"/>
    <property type="match status" value="1"/>
</dbReference>
<protein>
    <submittedName>
        <fullName evidence="2">Sigma factor-like helix-turn-helix DNA-binding protein</fullName>
    </submittedName>
</protein>
<feature type="domain" description="RNA polymerase sigma factor 70 region 4 type 2" evidence="1">
    <location>
        <begin position="2"/>
        <end position="46"/>
    </location>
</feature>
<comment type="caution">
    <text evidence="2">The sequence shown here is derived from an EMBL/GenBank/DDBJ whole genome shotgun (WGS) entry which is preliminary data.</text>
</comment>
<proteinExistence type="predicted"/>